<evidence type="ECO:0000256" key="3">
    <source>
        <dbReference type="ARBA" id="ARBA00004763"/>
    </source>
</evidence>
<keyword evidence="6 9" id="KW-0479">Metal-binding</keyword>
<evidence type="ECO:0000313" key="12">
    <source>
        <dbReference type="Proteomes" id="UP000220828"/>
    </source>
</evidence>
<dbReference type="NCBIfam" id="TIGR01496">
    <property type="entry name" value="DHPS"/>
    <property type="match status" value="1"/>
</dbReference>
<comment type="similarity">
    <text evidence="9">Belongs to the DHPS family.</text>
</comment>
<comment type="caution">
    <text evidence="11">The sequence shown here is derived from an EMBL/GenBank/DDBJ whole genome shotgun (WGS) entry which is preliminary data.</text>
</comment>
<evidence type="ECO:0000256" key="1">
    <source>
        <dbReference type="ARBA" id="ARBA00000012"/>
    </source>
</evidence>
<evidence type="ECO:0000256" key="4">
    <source>
        <dbReference type="ARBA" id="ARBA00012458"/>
    </source>
</evidence>
<evidence type="ECO:0000256" key="9">
    <source>
        <dbReference type="RuleBase" id="RU361205"/>
    </source>
</evidence>
<evidence type="ECO:0000256" key="6">
    <source>
        <dbReference type="ARBA" id="ARBA00022723"/>
    </source>
</evidence>
<dbReference type="PROSITE" id="PS00792">
    <property type="entry name" value="DHPS_1"/>
    <property type="match status" value="1"/>
</dbReference>
<comment type="catalytic activity">
    <reaction evidence="1">
        <text>(7,8-dihydropterin-6-yl)methyl diphosphate + 4-aminobenzoate = 7,8-dihydropteroate + diphosphate</text>
        <dbReference type="Rhea" id="RHEA:19949"/>
        <dbReference type="ChEBI" id="CHEBI:17836"/>
        <dbReference type="ChEBI" id="CHEBI:17839"/>
        <dbReference type="ChEBI" id="CHEBI:33019"/>
        <dbReference type="ChEBI" id="CHEBI:72950"/>
        <dbReference type="EC" id="2.5.1.15"/>
    </reaction>
</comment>
<dbReference type="Proteomes" id="UP000220828">
    <property type="component" value="Unassembled WGS sequence"/>
</dbReference>
<comment type="function">
    <text evidence="9">Catalyzes the condensation of para-aminobenzoate (pABA) with 6-hydroxymethyl-7,8-dihydropterin diphosphate (DHPt-PP) to form 7,8-dihydropteroate (H2Pte), the immediate precursor of folate derivatives.</text>
</comment>
<dbReference type="EMBL" id="PCMW01000033">
    <property type="protein sequence ID" value="PDS25029.1"/>
    <property type="molecule type" value="Genomic_DNA"/>
</dbReference>
<evidence type="ECO:0000259" key="10">
    <source>
        <dbReference type="PROSITE" id="PS50972"/>
    </source>
</evidence>
<dbReference type="Gene3D" id="3.20.20.20">
    <property type="entry name" value="Dihydropteroate synthase-like"/>
    <property type="match status" value="1"/>
</dbReference>
<sequence>MNFQNNTLQTSQSLNCNGTLLDLTIPKVMGILNLTPNSFYDGGHFTNHNQVLHQVEKMLQEGATFIDIGAYSSKPNAEFVSEMDEINRLKPFLKHIIKEFPGILVSIDTFRSRVAQFAVENGACMVNDIAAGTLDDKMFETMAHLQVPYIMMHTRGTPQNMQNLTHYNHLIKEINEYFSDKISKAKQHGITDIVIDPGFGFAKTLQQNYHLMQHLSLLNIHDLPILVGISRKSMIYKLLESTPTQALNGTTVLHTIALQKQAKILRVHDVKEAIECIKIVQCLT</sequence>
<keyword evidence="5 9" id="KW-0808">Transferase</keyword>
<dbReference type="Pfam" id="PF00809">
    <property type="entry name" value="Pterin_bind"/>
    <property type="match status" value="1"/>
</dbReference>
<dbReference type="InterPro" id="IPR011005">
    <property type="entry name" value="Dihydropteroate_synth-like_sf"/>
</dbReference>
<dbReference type="GO" id="GO:0046872">
    <property type="term" value="F:metal ion binding"/>
    <property type="evidence" value="ECO:0007669"/>
    <property type="project" value="UniProtKB-KW"/>
</dbReference>
<accession>A0A2H3KJJ4</accession>
<keyword evidence="7 9" id="KW-0460">Magnesium</keyword>
<comment type="pathway">
    <text evidence="3 9">Cofactor biosynthesis; tetrahydrofolate biosynthesis; 7,8-dihydrofolate from 2-amino-4-hydroxy-6-hydroxymethyl-7,8-dihydropteridine diphosphate and 4-aminobenzoate: step 1/2.</text>
</comment>
<evidence type="ECO:0000313" key="11">
    <source>
        <dbReference type="EMBL" id="PDS25029.1"/>
    </source>
</evidence>
<keyword evidence="8 9" id="KW-0289">Folate biosynthesis</keyword>
<dbReference type="OrthoDB" id="9811744at2"/>
<feature type="domain" description="Pterin-binding" evidence="10">
    <location>
        <begin position="26"/>
        <end position="278"/>
    </location>
</feature>
<dbReference type="PROSITE" id="PS50972">
    <property type="entry name" value="PTERIN_BINDING"/>
    <property type="match status" value="1"/>
</dbReference>
<gene>
    <name evidence="11" type="primary">folP</name>
    <name evidence="11" type="ORF">B0A77_06135</name>
</gene>
<dbReference type="InterPro" id="IPR045031">
    <property type="entry name" value="DHP_synth-like"/>
</dbReference>
<evidence type="ECO:0000256" key="7">
    <source>
        <dbReference type="ARBA" id="ARBA00022842"/>
    </source>
</evidence>
<dbReference type="CDD" id="cd00739">
    <property type="entry name" value="DHPS"/>
    <property type="match status" value="1"/>
</dbReference>
<dbReference type="GO" id="GO:0005829">
    <property type="term" value="C:cytosol"/>
    <property type="evidence" value="ECO:0007669"/>
    <property type="project" value="TreeGrafter"/>
</dbReference>
<dbReference type="PANTHER" id="PTHR20941">
    <property type="entry name" value="FOLATE SYNTHESIS PROTEINS"/>
    <property type="match status" value="1"/>
</dbReference>
<dbReference type="GO" id="GO:0046654">
    <property type="term" value="P:tetrahydrofolate biosynthetic process"/>
    <property type="evidence" value="ECO:0007669"/>
    <property type="project" value="UniProtKB-UniPathway"/>
</dbReference>
<evidence type="ECO:0000256" key="5">
    <source>
        <dbReference type="ARBA" id="ARBA00022679"/>
    </source>
</evidence>
<dbReference type="UniPathway" id="UPA00077">
    <property type="reaction ID" value="UER00156"/>
</dbReference>
<proteinExistence type="inferred from homology"/>
<dbReference type="PANTHER" id="PTHR20941:SF1">
    <property type="entry name" value="FOLIC ACID SYNTHESIS PROTEIN FOL1"/>
    <property type="match status" value="1"/>
</dbReference>
<dbReference type="EC" id="2.5.1.15" evidence="4 9"/>
<name>A0A2H3KJJ4_9FLAO</name>
<dbReference type="GO" id="GO:0046656">
    <property type="term" value="P:folic acid biosynthetic process"/>
    <property type="evidence" value="ECO:0007669"/>
    <property type="project" value="UniProtKB-KW"/>
</dbReference>
<organism evidence="11 12">
    <name type="scientific">Flavobacterium branchiophilum</name>
    <dbReference type="NCBI Taxonomy" id="55197"/>
    <lineage>
        <taxon>Bacteria</taxon>
        <taxon>Pseudomonadati</taxon>
        <taxon>Bacteroidota</taxon>
        <taxon>Flavobacteriia</taxon>
        <taxon>Flavobacteriales</taxon>
        <taxon>Flavobacteriaceae</taxon>
        <taxon>Flavobacterium</taxon>
    </lineage>
</organism>
<dbReference type="InterPro" id="IPR006390">
    <property type="entry name" value="DHP_synth_dom"/>
</dbReference>
<reference evidence="11 12" key="1">
    <citation type="submission" date="2017-09" db="EMBL/GenBank/DDBJ databases">
        <title>Whole genomes of Flavobacteriaceae.</title>
        <authorList>
            <person name="Stine C."/>
            <person name="Li C."/>
            <person name="Tadesse D."/>
        </authorList>
    </citation>
    <scope>NUCLEOTIDE SEQUENCE [LARGE SCALE GENOMIC DNA]</scope>
    <source>
        <strain evidence="11 12">ATCC 35036</strain>
    </source>
</reference>
<dbReference type="SUPFAM" id="SSF51717">
    <property type="entry name" value="Dihydropteroate synthetase-like"/>
    <property type="match status" value="1"/>
</dbReference>
<evidence type="ECO:0000256" key="2">
    <source>
        <dbReference type="ARBA" id="ARBA00001946"/>
    </source>
</evidence>
<evidence type="ECO:0000256" key="8">
    <source>
        <dbReference type="ARBA" id="ARBA00022909"/>
    </source>
</evidence>
<dbReference type="InterPro" id="IPR000489">
    <property type="entry name" value="Pterin-binding_dom"/>
</dbReference>
<protein>
    <recommendedName>
        <fullName evidence="4 9">Dihydropteroate synthase</fullName>
        <shortName evidence="9">DHPS</shortName>
        <ecNumber evidence="4 9">2.5.1.15</ecNumber>
    </recommendedName>
    <alternativeName>
        <fullName evidence="9">Dihydropteroate pyrophosphorylase</fullName>
    </alternativeName>
</protein>
<dbReference type="GO" id="GO:0004156">
    <property type="term" value="F:dihydropteroate synthase activity"/>
    <property type="evidence" value="ECO:0007669"/>
    <property type="project" value="UniProtKB-EC"/>
</dbReference>
<comment type="cofactor">
    <cofactor evidence="2 9">
        <name>Mg(2+)</name>
        <dbReference type="ChEBI" id="CHEBI:18420"/>
    </cofactor>
</comment>
<dbReference type="AlphaFoldDB" id="A0A2H3KJJ4"/>
<dbReference type="RefSeq" id="WP_097553885.1">
    <property type="nucleotide sequence ID" value="NZ_PCMW01000033.1"/>
</dbReference>